<evidence type="ECO:0000313" key="4">
    <source>
        <dbReference type="Proteomes" id="UP000077315"/>
    </source>
</evidence>
<feature type="compositionally biased region" description="Low complexity" evidence="1">
    <location>
        <begin position="456"/>
        <end position="474"/>
    </location>
</feature>
<dbReference type="InterPro" id="IPR001810">
    <property type="entry name" value="F-box_dom"/>
</dbReference>
<dbReference type="OrthoDB" id="5554140at2759"/>
<feature type="region of interest" description="Disordered" evidence="1">
    <location>
        <begin position="455"/>
        <end position="533"/>
    </location>
</feature>
<dbReference type="GeneID" id="28991094"/>
<dbReference type="Pfam" id="PF07393">
    <property type="entry name" value="Sec10_HB"/>
    <property type="match status" value="1"/>
</dbReference>
<dbReference type="InterPro" id="IPR009976">
    <property type="entry name" value="Sec10-like"/>
</dbReference>
<keyword evidence="4" id="KW-1185">Reference proteome</keyword>
<dbReference type="Proteomes" id="UP000077315">
    <property type="component" value="Unassembled WGS sequence"/>
</dbReference>
<dbReference type="SUPFAM" id="SSF81383">
    <property type="entry name" value="F-box domain"/>
    <property type="match status" value="1"/>
</dbReference>
<dbReference type="PANTHER" id="PTHR12100:SF1">
    <property type="entry name" value="RECYCLIN-1"/>
    <property type="match status" value="1"/>
</dbReference>
<sequence length="876" mass="99178">MNFNNDTANKQSHSLPPNVLIRVFENLPISSLANVAMASRRFKVLAYDDEIWDTKLKIMLESDTGALAALLEDPNAKLSLIDKDTSFLINNKPLNTLIPGMSRDPYNERARAKSTGHARERFKELYIRIAPYYLDLRNINGKSKVLQDFGSAPETCGKTLNLLVGLGKCKVVDDWRELNDTVEALCQYFESASLHEFEIAYDSNKPAEMKVYAHAIIALNGGSLCIQTFLQKHPIFYDNPFKPEDNFVSSGLDIDSLKNLFAAITDAMKQQAELIIQVFPPSADVFYMFADRVFEDVMADYVTQLLGRAQTIDSSNYLYAISSILTLVYSLVDVITGDDVAIRIDKERGINLLYKLFFPLLDDYLEEEKKYVEKKYGKEIADWNQSSGERRDDPSVRLTNQSRELFKRNYLLAFKKVIALPIDLVSSAATTIASPFQRSMQFSFKSEDKTANKRASSTLASVESTSSSTSFSPQSTPPSTPKNSVSIPRHQKTNSTTSISKSPVNESSSLHSRQSSRNSIPTPTTPETKSLEPSDALENAQHELDALQNLLSLSVAVNMIHVNKDSERRVQRFINIGFPGRMKQDIQKTFEAIFINLLKTLGHDHIQTAFERASKRLLSYKPDPESLKFNNGEVPPLTEFFGMVHLADLMQHMIQAYYDEEITKYVDKHDFMNDINKEKKSFERLLDDCVAQGMDHGIQVLLAQVEMILSTEQKPEDYNPPSDIDVDLKPTKACFDAIECLKKNISMLSGAAEKSTMDLFFSEIGRRFFEVLCKHLKAQTVNEMGGLRYICDMNAYYAFAVDLKQRAITPYFSALKSLSNVYIITSPQDIKSVIHDLERYHGLMRIEDLFEFASCRADWPIIKKVVQKDMTDCSIM</sequence>
<dbReference type="InterPro" id="IPR048627">
    <property type="entry name" value="Sec10_HB"/>
</dbReference>
<feature type="compositionally biased region" description="Polar residues" evidence="1">
    <location>
        <begin position="493"/>
        <end position="506"/>
    </location>
</feature>
<protein>
    <recommendedName>
        <fullName evidence="2">F-box domain-containing protein</fullName>
    </recommendedName>
</protein>
<evidence type="ECO:0000259" key="2">
    <source>
        <dbReference type="PROSITE" id="PS50181"/>
    </source>
</evidence>
<dbReference type="SMART" id="SM00256">
    <property type="entry name" value="FBOX"/>
    <property type="match status" value="1"/>
</dbReference>
<evidence type="ECO:0000256" key="1">
    <source>
        <dbReference type="SAM" id="MobiDB-lite"/>
    </source>
</evidence>
<dbReference type="EMBL" id="KV440972">
    <property type="protein sequence ID" value="OAD79220.1"/>
    <property type="molecule type" value="Genomic_DNA"/>
</dbReference>
<dbReference type="Pfam" id="PF12937">
    <property type="entry name" value="F-box-like"/>
    <property type="match status" value="1"/>
</dbReference>
<feature type="compositionally biased region" description="Low complexity" evidence="1">
    <location>
        <begin position="507"/>
        <end position="519"/>
    </location>
</feature>
<dbReference type="GO" id="GO:0006887">
    <property type="term" value="P:exocytosis"/>
    <property type="evidence" value="ECO:0007669"/>
    <property type="project" value="TreeGrafter"/>
</dbReference>
<dbReference type="AlphaFoldDB" id="A0A163EL32"/>
<feature type="domain" description="F-box" evidence="2">
    <location>
        <begin position="9"/>
        <end position="55"/>
    </location>
</feature>
<dbReference type="VEuPathDB" id="FungiDB:PHYBLDRAFT_139256"/>
<dbReference type="InterPro" id="IPR036047">
    <property type="entry name" value="F-box-like_dom_sf"/>
</dbReference>
<evidence type="ECO:0000313" key="3">
    <source>
        <dbReference type="EMBL" id="OAD79220.1"/>
    </source>
</evidence>
<organism evidence="3 4">
    <name type="scientific">Phycomyces blakesleeanus (strain ATCC 8743b / DSM 1359 / FGSC 10004 / NBRC 33097 / NRRL 1555)</name>
    <dbReference type="NCBI Taxonomy" id="763407"/>
    <lineage>
        <taxon>Eukaryota</taxon>
        <taxon>Fungi</taxon>
        <taxon>Fungi incertae sedis</taxon>
        <taxon>Mucoromycota</taxon>
        <taxon>Mucoromycotina</taxon>
        <taxon>Mucoromycetes</taxon>
        <taxon>Mucorales</taxon>
        <taxon>Phycomycetaceae</taxon>
        <taxon>Phycomyces</taxon>
    </lineage>
</organism>
<reference evidence="4" key="1">
    <citation type="submission" date="2015-06" db="EMBL/GenBank/DDBJ databases">
        <title>Expansion of signal transduction pathways in fungi by whole-genome duplication.</title>
        <authorList>
            <consortium name="DOE Joint Genome Institute"/>
            <person name="Corrochano L.M."/>
            <person name="Kuo A."/>
            <person name="Marcet-Houben M."/>
            <person name="Polaino S."/>
            <person name="Salamov A."/>
            <person name="Villalobos J.M."/>
            <person name="Alvarez M.I."/>
            <person name="Avalos J."/>
            <person name="Benito E.P."/>
            <person name="Benoit I."/>
            <person name="Burger G."/>
            <person name="Camino L.P."/>
            <person name="Canovas D."/>
            <person name="Cerda-Olmedo E."/>
            <person name="Cheng J.-F."/>
            <person name="Dominguez A."/>
            <person name="Elias M."/>
            <person name="Eslava A.P."/>
            <person name="Glaser F."/>
            <person name="Grimwood J."/>
            <person name="Gutierrez G."/>
            <person name="Heitman J."/>
            <person name="Henrissat B."/>
            <person name="Iturriaga E.A."/>
            <person name="Lang B.F."/>
            <person name="Lavin J.L."/>
            <person name="Lee S."/>
            <person name="Li W."/>
            <person name="Lindquist E."/>
            <person name="Lopez-Garcia S."/>
            <person name="Luque E.M."/>
            <person name="Marcos A.T."/>
            <person name="Martin J."/>
            <person name="McCluskey K."/>
            <person name="Medina H.R."/>
            <person name="Miralles-Duran A."/>
            <person name="Miyazaki A."/>
            <person name="Munoz-Torres E."/>
            <person name="Oguiza J.A."/>
            <person name="Ohm R."/>
            <person name="Olmedo M."/>
            <person name="Orejas M."/>
            <person name="Ortiz-Castellanos L."/>
            <person name="Pisabarro A.G."/>
            <person name="Rodriguez-Romero J."/>
            <person name="Ruiz-Herrera J."/>
            <person name="Ruiz-Vazquez R."/>
            <person name="Sanz C."/>
            <person name="Schackwitz W."/>
            <person name="Schmutz J."/>
            <person name="Shahriari M."/>
            <person name="Shelest E."/>
            <person name="Silva-Franco F."/>
            <person name="Soanes D."/>
            <person name="Syed K."/>
            <person name="Tagua V.G."/>
            <person name="Talbot N.J."/>
            <person name="Thon M."/>
            <person name="De vries R.P."/>
            <person name="Wiebenga A."/>
            <person name="Yadav J.S."/>
            <person name="Braun E.L."/>
            <person name="Baker S."/>
            <person name="Garre V."/>
            <person name="Horwitz B."/>
            <person name="Torres-Martinez S."/>
            <person name="Idnurm A."/>
            <person name="Herrera-Estrella A."/>
            <person name="Gabaldon T."/>
            <person name="Grigoriev I.V."/>
        </authorList>
    </citation>
    <scope>NUCLEOTIDE SEQUENCE [LARGE SCALE GENOMIC DNA]</scope>
    <source>
        <strain evidence="4">NRRL 1555(-)</strain>
    </source>
</reference>
<proteinExistence type="predicted"/>
<dbReference type="Gene3D" id="1.20.1280.50">
    <property type="match status" value="1"/>
</dbReference>
<dbReference type="PANTHER" id="PTHR12100">
    <property type="entry name" value="SEC10"/>
    <property type="match status" value="1"/>
</dbReference>
<dbReference type="GO" id="GO:0000145">
    <property type="term" value="C:exocyst"/>
    <property type="evidence" value="ECO:0007669"/>
    <property type="project" value="TreeGrafter"/>
</dbReference>
<gene>
    <name evidence="3" type="ORF">PHYBLDRAFT_139256</name>
</gene>
<name>A0A163EL32_PHYB8</name>
<dbReference type="PROSITE" id="PS50181">
    <property type="entry name" value="FBOX"/>
    <property type="match status" value="1"/>
</dbReference>
<dbReference type="FunCoup" id="A0A163EL32">
    <property type="interactions" value="49"/>
</dbReference>
<dbReference type="CDD" id="cd09917">
    <property type="entry name" value="F-box_SF"/>
    <property type="match status" value="1"/>
</dbReference>
<dbReference type="InParanoid" id="A0A163EL32"/>
<dbReference type="RefSeq" id="XP_018297260.1">
    <property type="nucleotide sequence ID" value="XM_018430188.1"/>
</dbReference>
<accession>A0A163EL32</accession>
<dbReference type="STRING" id="763407.A0A163EL32"/>
<dbReference type="GO" id="GO:0006893">
    <property type="term" value="P:Golgi to plasma membrane transport"/>
    <property type="evidence" value="ECO:0007669"/>
    <property type="project" value="TreeGrafter"/>
</dbReference>